<feature type="transmembrane region" description="Helical" evidence="6">
    <location>
        <begin position="159"/>
        <end position="177"/>
    </location>
</feature>
<feature type="transmembrane region" description="Helical" evidence="6">
    <location>
        <begin position="301"/>
        <end position="320"/>
    </location>
</feature>
<accession>A0A2W0HJM7</accession>
<evidence type="ECO:0000256" key="4">
    <source>
        <dbReference type="ARBA" id="ARBA00022989"/>
    </source>
</evidence>
<name>A0A2W0HJM7_9BACI</name>
<feature type="transmembrane region" description="Helical" evidence="6">
    <location>
        <begin position="230"/>
        <end position="250"/>
    </location>
</feature>
<evidence type="ECO:0000256" key="2">
    <source>
        <dbReference type="ARBA" id="ARBA00022448"/>
    </source>
</evidence>
<feature type="transmembrane region" description="Helical" evidence="6">
    <location>
        <begin position="262"/>
        <end position="289"/>
    </location>
</feature>
<dbReference type="Gene3D" id="1.10.3860.10">
    <property type="entry name" value="Sodium:dicarboxylate symporter"/>
    <property type="match status" value="1"/>
</dbReference>
<evidence type="ECO:0000256" key="5">
    <source>
        <dbReference type="ARBA" id="ARBA00023136"/>
    </source>
</evidence>
<feature type="transmembrane region" description="Helical" evidence="6">
    <location>
        <begin position="326"/>
        <end position="351"/>
    </location>
</feature>
<dbReference type="PANTHER" id="PTHR42865:SF8">
    <property type="entry name" value="SERINE_THREONINE TRANSPORTER SSTT"/>
    <property type="match status" value="1"/>
</dbReference>
<protein>
    <submittedName>
        <fullName evidence="7">Dicarboxylate/amino acid:cation symporter</fullName>
    </submittedName>
</protein>
<keyword evidence="2" id="KW-0813">Transport</keyword>
<keyword evidence="8" id="KW-1185">Reference proteome</keyword>
<feature type="transmembrane region" description="Helical" evidence="6">
    <location>
        <begin position="32"/>
        <end position="54"/>
    </location>
</feature>
<comment type="caution">
    <text evidence="7">The sequence shown here is derived from an EMBL/GenBank/DDBJ whole genome shotgun (WGS) entry which is preliminary data.</text>
</comment>
<reference evidence="7 8" key="1">
    <citation type="submission" date="2017-10" db="EMBL/GenBank/DDBJ databases">
        <title>Bacillus sp. nov., a halophilic bacterium isolated from a Yangshapao Lake.</title>
        <authorList>
            <person name="Wang H."/>
        </authorList>
    </citation>
    <scope>NUCLEOTIDE SEQUENCE [LARGE SCALE GENOMIC DNA]</scope>
    <source>
        <strain evidence="7 8">YSP-3</strain>
    </source>
</reference>
<evidence type="ECO:0000256" key="6">
    <source>
        <dbReference type="SAM" id="Phobius"/>
    </source>
</evidence>
<dbReference type="InterPro" id="IPR001991">
    <property type="entry name" value="Na-dicarboxylate_symporter"/>
</dbReference>
<dbReference type="SUPFAM" id="SSF118215">
    <property type="entry name" value="Proton glutamate symport protein"/>
    <property type="match status" value="1"/>
</dbReference>
<dbReference type="InterPro" id="IPR036458">
    <property type="entry name" value="Na:dicarbo_symporter_sf"/>
</dbReference>
<evidence type="ECO:0000313" key="8">
    <source>
        <dbReference type="Proteomes" id="UP000248066"/>
    </source>
</evidence>
<organism evidence="7 8">
    <name type="scientific">Alteribacter lacisalsi</name>
    <dbReference type="NCBI Taxonomy" id="2045244"/>
    <lineage>
        <taxon>Bacteria</taxon>
        <taxon>Bacillati</taxon>
        <taxon>Bacillota</taxon>
        <taxon>Bacilli</taxon>
        <taxon>Bacillales</taxon>
        <taxon>Bacillaceae</taxon>
        <taxon>Alteribacter</taxon>
    </lineage>
</organism>
<evidence type="ECO:0000256" key="3">
    <source>
        <dbReference type="ARBA" id="ARBA00022692"/>
    </source>
</evidence>
<dbReference type="EMBL" id="PDOF01000001">
    <property type="protein sequence ID" value="PYZ97715.1"/>
    <property type="molecule type" value="Genomic_DNA"/>
</dbReference>
<dbReference type="OrthoDB" id="9768885at2"/>
<dbReference type="PANTHER" id="PTHR42865">
    <property type="entry name" value="PROTON/GLUTAMATE-ASPARTATE SYMPORTER"/>
    <property type="match status" value="1"/>
</dbReference>
<feature type="transmembrane region" description="Helical" evidence="6">
    <location>
        <begin position="7"/>
        <end position="26"/>
    </location>
</feature>
<keyword evidence="3 6" id="KW-0812">Transmembrane</keyword>
<gene>
    <name evidence="7" type="ORF">CR205_03730</name>
</gene>
<proteinExistence type="predicted"/>
<evidence type="ECO:0000313" key="7">
    <source>
        <dbReference type="EMBL" id="PYZ97715.1"/>
    </source>
</evidence>
<feature type="transmembrane region" description="Helical" evidence="6">
    <location>
        <begin position="120"/>
        <end position="138"/>
    </location>
</feature>
<evidence type="ECO:0000256" key="1">
    <source>
        <dbReference type="ARBA" id="ARBA00004141"/>
    </source>
</evidence>
<comment type="subcellular location">
    <subcellularLocation>
        <location evidence="1">Membrane</location>
        <topology evidence="1">Multi-pass membrane protein</topology>
    </subcellularLocation>
</comment>
<keyword evidence="5 6" id="KW-0472">Membrane</keyword>
<keyword evidence="4 6" id="KW-1133">Transmembrane helix</keyword>
<dbReference type="GO" id="GO:0015293">
    <property type="term" value="F:symporter activity"/>
    <property type="evidence" value="ECO:0007669"/>
    <property type="project" value="UniProtKB-KW"/>
</dbReference>
<sequence length="380" mass="39932">MKLILKLVAGIIAGILIGLLGVDWITQLFVTIQALFGEFINFIIPFIILFFIAAGVSKLGGGSGRLVGATVGTAYVSTVLAGIFAFFIAVLVVPRLSTEQAPVAEGEGLAPFFEFEIEPLMGVVTALIAAFVFGIGIAKTKSETLMRFFDEGKAIVDLVIRRIIIPFLPVYIASIFVEIAAEGEVFNTLSVFGVVLLVAIACHWIWITIQFTAAGALTGKNPFAAMKMMLPAYFTGLGTMSSAATIPVTLEQTKKNGVREDVANFGVPLCATIHLSGSVITIVATSVAVMSVLGDFSVPSFAQMLPVIMMLGIIMIAAPGVPGGAIMAAIGILSTQLGFSESAIGLMIALYMAQDSFGTATNVTGDGAINMIVNRFSKEQ</sequence>
<dbReference type="Pfam" id="PF00375">
    <property type="entry name" value="SDF"/>
    <property type="match status" value="1"/>
</dbReference>
<dbReference type="PRINTS" id="PR00173">
    <property type="entry name" value="EDTRNSPORT"/>
</dbReference>
<dbReference type="AlphaFoldDB" id="A0A2W0HJM7"/>
<dbReference type="Proteomes" id="UP000248066">
    <property type="component" value="Unassembled WGS sequence"/>
</dbReference>
<feature type="transmembrane region" description="Helical" evidence="6">
    <location>
        <begin position="189"/>
        <end position="209"/>
    </location>
</feature>
<dbReference type="GO" id="GO:0005886">
    <property type="term" value="C:plasma membrane"/>
    <property type="evidence" value="ECO:0007669"/>
    <property type="project" value="UniProtKB-SubCell"/>
</dbReference>
<dbReference type="RefSeq" id="WP_110517079.1">
    <property type="nucleotide sequence ID" value="NZ_PDOF01000001.1"/>
</dbReference>
<feature type="transmembrane region" description="Helical" evidence="6">
    <location>
        <begin position="66"/>
        <end position="93"/>
    </location>
</feature>